<organism evidence="3 4">
    <name type="scientific">Achromobacter pulmonis</name>
    <dbReference type="NCBI Taxonomy" id="1389932"/>
    <lineage>
        <taxon>Bacteria</taxon>
        <taxon>Pseudomonadati</taxon>
        <taxon>Pseudomonadota</taxon>
        <taxon>Betaproteobacteria</taxon>
        <taxon>Burkholderiales</taxon>
        <taxon>Alcaligenaceae</taxon>
        <taxon>Achromobacter</taxon>
    </lineage>
</organism>
<feature type="chain" id="PRO_5014945020" evidence="2">
    <location>
        <begin position="21"/>
        <end position="237"/>
    </location>
</feature>
<evidence type="ECO:0000313" key="4">
    <source>
        <dbReference type="Proteomes" id="UP000235994"/>
    </source>
</evidence>
<accession>A0A2N8KDT1</accession>
<keyword evidence="1" id="KW-0175">Coiled coil</keyword>
<dbReference type="Proteomes" id="UP000235994">
    <property type="component" value="Unassembled WGS sequence"/>
</dbReference>
<evidence type="ECO:0000313" key="3">
    <source>
        <dbReference type="EMBL" id="PND31621.1"/>
    </source>
</evidence>
<feature type="signal peptide" evidence="2">
    <location>
        <begin position="1"/>
        <end position="20"/>
    </location>
</feature>
<gene>
    <name evidence="3" type="ORF">C1I89_22630</name>
</gene>
<keyword evidence="2" id="KW-0732">Signal</keyword>
<evidence type="ECO:0000256" key="2">
    <source>
        <dbReference type="SAM" id="SignalP"/>
    </source>
</evidence>
<proteinExistence type="predicted"/>
<feature type="coiled-coil region" evidence="1">
    <location>
        <begin position="106"/>
        <end position="133"/>
    </location>
</feature>
<reference evidence="3 4" key="1">
    <citation type="submission" date="2018-01" db="EMBL/GenBank/DDBJ databases">
        <title>The draft genome of an aniline degradation strain ANB-1.</title>
        <authorList>
            <person name="Zhang L."/>
            <person name="Jiang J."/>
        </authorList>
    </citation>
    <scope>NUCLEOTIDE SEQUENCE [LARGE SCALE GENOMIC DNA]</scope>
    <source>
        <strain evidence="3 4">ANB-1</strain>
    </source>
</reference>
<evidence type="ECO:0000256" key="1">
    <source>
        <dbReference type="SAM" id="Coils"/>
    </source>
</evidence>
<sequence>MAWLRACLLGLATASLLPLAACVNKEPQERAAFIQLLQSRIDSAALLPLPVLSEPEQEAVGDYADAYEVMGEFQQAMARAAAPMRDVLALETLRSVGEIVERRPRFEAARKTLAEQAAKLGQARAEADKARAALALPPDLAPIYDGVYDEAVSAPAAELIEAASKMDAVARDALGVADFVAAHEDEFQFVDGQTLVTAPTLQQELNLRLQGLNAQSEGLERARATLAQAAGLARGER</sequence>
<dbReference type="EMBL" id="POQS01000006">
    <property type="protein sequence ID" value="PND31621.1"/>
    <property type="molecule type" value="Genomic_DNA"/>
</dbReference>
<dbReference type="Pfam" id="PF11254">
    <property type="entry name" value="DUF3053"/>
    <property type="match status" value="1"/>
</dbReference>
<dbReference type="RefSeq" id="WP_102774945.1">
    <property type="nucleotide sequence ID" value="NZ_POQS01000006.1"/>
</dbReference>
<dbReference type="AlphaFoldDB" id="A0A2N8KDT1"/>
<protein>
    <submittedName>
        <fullName evidence="3">DUF3053 domain-containing protein</fullName>
    </submittedName>
</protein>
<name>A0A2N8KDT1_9BURK</name>
<keyword evidence="4" id="KW-1185">Reference proteome</keyword>
<comment type="caution">
    <text evidence="3">The sequence shown here is derived from an EMBL/GenBank/DDBJ whole genome shotgun (WGS) entry which is preliminary data.</text>
</comment>
<feature type="coiled-coil region" evidence="1">
    <location>
        <begin position="202"/>
        <end position="229"/>
    </location>
</feature>
<dbReference type="InterPro" id="IPR021413">
    <property type="entry name" value="DUF3053"/>
</dbReference>